<evidence type="ECO:0000313" key="2">
    <source>
        <dbReference type="Proteomes" id="UP001172082"/>
    </source>
</evidence>
<protein>
    <submittedName>
        <fullName evidence="1">Uncharacterized protein</fullName>
    </submittedName>
</protein>
<sequence>MKNLSVLTIPIATPPKNPPPVGQVYVFFNTEDQLQVMGSNGMVEPLHLRKHTAQIILTESFDIVDVIDSNELVVAGDVTDKIGKQTVILIDGSTEGTNDGVKIVRATVVDGGNTRLTIRRGRLNTDLAEDGLVHVAKEVNIEHMLGSKAVTFSLRSVATGESVDASDRVVDEDNLILMPNTPSLGEYLVTIVA</sequence>
<gene>
    <name evidence="1" type="ORF">QQ008_07770</name>
</gene>
<reference evidence="1" key="1">
    <citation type="submission" date="2023-06" db="EMBL/GenBank/DDBJ databases">
        <title>Genomic of Parafulvivirga corallium.</title>
        <authorList>
            <person name="Wang G."/>
        </authorList>
    </citation>
    <scope>NUCLEOTIDE SEQUENCE</scope>
    <source>
        <strain evidence="1">BMA10</strain>
    </source>
</reference>
<evidence type="ECO:0000313" key="1">
    <source>
        <dbReference type="EMBL" id="MDN5201254.1"/>
    </source>
</evidence>
<dbReference type="RefSeq" id="WP_346751280.1">
    <property type="nucleotide sequence ID" value="NZ_JAUJEA010000002.1"/>
</dbReference>
<accession>A0ABT8KLZ2</accession>
<keyword evidence="2" id="KW-1185">Reference proteome</keyword>
<dbReference type="Proteomes" id="UP001172082">
    <property type="component" value="Unassembled WGS sequence"/>
</dbReference>
<proteinExistence type="predicted"/>
<name>A0ABT8KLZ2_9BACT</name>
<comment type="caution">
    <text evidence="1">The sequence shown here is derived from an EMBL/GenBank/DDBJ whole genome shotgun (WGS) entry which is preliminary data.</text>
</comment>
<organism evidence="1 2">
    <name type="scientific">Splendidivirga corallicola</name>
    <dbReference type="NCBI Taxonomy" id="3051826"/>
    <lineage>
        <taxon>Bacteria</taxon>
        <taxon>Pseudomonadati</taxon>
        <taxon>Bacteroidota</taxon>
        <taxon>Cytophagia</taxon>
        <taxon>Cytophagales</taxon>
        <taxon>Splendidivirgaceae</taxon>
        <taxon>Splendidivirga</taxon>
    </lineage>
</organism>
<dbReference type="EMBL" id="JAUJEA010000002">
    <property type="protein sequence ID" value="MDN5201254.1"/>
    <property type="molecule type" value="Genomic_DNA"/>
</dbReference>